<feature type="non-terminal residue" evidence="2">
    <location>
        <position position="131"/>
    </location>
</feature>
<comment type="caution">
    <text evidence="2">The sequence shown here is derived from an EMBL/GenBank/DDBJ whole genome shotgun (WGS) entry which is preliminary data.</text>
</comment>
<dbReference type="PANTHER" id="PTHR33055">
    <property type="entry name" value="TRANSPOSASE FOR INSERTION SEQUENCE ELEMENT IS1111A"/>
    <property type="match status" value="1"/>
</dbReference>
<sequence>MRNAVGLDISKLTFNASAIVGNAEYSAKFDNDSKGLNQFSDRLKSLGCQNLHICMEATGNYYEEVADYFAQYYSVYVVNPLKISKYAESRFKRTKTDKQDAKLIAQYCRSAKESELVKRQKPTDEQYRLLR</sequence>
<dbReference type="PANTHER" id="PTHR33055:SF3">
    <property type="entry name" value="PUTATIVE TRANSPOSASE FOR IS117-RELATED"/>
    <property type="match status" value="1"/>
</dbReference>
<gene>
    <name evidence="2" type="ORF">V2J85_40825</name>
</gene>
<evidence type="ECO:0000259" key="1">
    <source>
        <dbReference type="Pfam" id="PF01548"/>
    </source>
</evidence>
<protein>
    <submittedName>
        <fullName evidence="2">Transposase</fullName>
    </submittedName>
</protein>
<dbReference type="EMBL" id="JAZBJP010000186">
    <property type="protein sequence ID" value="MEE4425609.1"/>
    <property type="molecule type" value="Genomic_DNA"/>
</dbReference>
<evidence type="ECO:0000313" key="3">
    <source>
        <dbReference type="Proteomes" id="UP001307760"/>
    </source>
</evidence>
<feature type="domain" description="Transposase IS110-like N-terminal" evidence="1">
    <location>
        <begin position="5"/>
        <end position="130"/>
    </location>
</feature>
<proteinExistence type="predicted"/>
<organism evidence="2 3">
    <name type="scientific">Streptomyces bugieae</name>
    <dbReference type="NCBI Taxonomy" id="3098223"/>
    <lineage>
        <taxon>Bacteria</taxon>
        <taxon>Bacillati</taxon>
        <taxon>Actinomycetota</taxon>
        <taxon>Actinomycetes</taxon>
        <taxon>Kitasatosporales</taxon>
        <taxon>Streptomycetaceae</taxon>
        <taxon>Streptomyces</taxon>
    </lineage>
</organism>
<accession>A0ABU7P3C2</accession>
<dbReference type="Proteomes" id="UP001307760">
    <property type="component" value="Unassembled WGS sequence"/>
</dbReference>
<name>A0ABU7P3C2_9ACTN</name>
<dbReference type="Pfam" id="PF01548">
    <property type="entry name" value="DEDD_Tnp_IS110"/>
    <property type="match status" value="1"/>
</dbReference>
<reference evidence="2 3" key="1">
    <citation type="submission" date="2023-12" db="EMBL/GenBank/DDBJ databases">
        <title>30 novel species of actinomycetes from the DSMZ collection.</title>
        <authorList>
            <person name="Nouioui I."/>
        </authorList>
    </citation>
    <scope>NUCLEOTIDE SEQUENCE [LARGE SCALE GENOMIC DNA]</scope>
    <source>
        <strain evidence="2 3">DSM 41528</strain>
    </source>
</reference>
<keyword evidence="3" id="KW-1185">Reference proteome</keyword>
<evidence type="ECO:0000313" key="2">
    <source>
        <dbReference type="EMBL" id="MEE4425609.1"/>
    </source>
</evidence>
<dbReference type="InterPro" id="IPR002525">
    <property type="entry name" value="Transp_IS110-like_N"/>
</dbReference>
<dbReference type="InterPro" id="IPR047650">
    <property type="entry name" value="Transpos_IS110"/>
</dbReference>